<dbReference type="FunFam" id="3.90.226.10:FF:000029">
    <property type="entry name" value="Peptidase, S41 family"/>
    <property type="match status" value="1"/>
</dbReference>
<dbReference type="InterPro" id="IPR004447">
    <property type="entry name" value="Peptidase_S41A"/>
</dbReference>
<dbReference type="PANTHER" id="PTHR32060">
    <property type="entry name" value="TAIL-SPECIFIC PROTEASE"/>
    <property type="match status" value="1"/>
</dbReference>
<dbReference type="InterPro" id="IPR055210">
    <property type="entry name" value="CtpA/B_N"/>
</dbReference>
<dbReference type="PROSITE" id="PS50106">
    <property type="entry name" value="PDZ"/>
    <property type="match status" value="1"/>
</dbReference>
<reference evidence="8 9" key="1">
    <citation type="submission" date="2017-09" db="EMBL/GenBank/DDBJ databases">
        <title>Depth-based differentiation of microbial function through sediment-hosted aquifers and enrichment of novel symbionts in the deep terrestrial subsurface.</title>
        <authorList>
            <person name="Probst A.J."/>
            <person name="Ladd B."/>
            <person name="Jarett J.K."/>
            <person name="Geller-Mcgrath D.E."/>
            <person name="Sieber C.M."/>
            <person name="Emerson J.B."/>
            <person name="Anantharaman K."/>
            <person name="Thomas B.C."/>
            <person name="Malmstrom R."/>
            <person name="Stieglmeier M."/>
            <person name="Klingl A."/>
            <person name="Woyke T."/>
            <person name="Ryan C.M."/>
            <person name="Banfield J.F."/>
        </authorList>
    </citation>
    <scope>NUCLEOTIDE SEQUENCE [LARGE SCALE GENOMIC DNA]</scope>
    <source>
        <strain evidence="8">CG07_land_8_20_14_0_80_42_15</strain>
    </source>
</reference>
<accession>A0A2J0KUE2</accession>
<dbReference type="Pfam" id="PF13180">
    <property type="entry name" value="PDZ_2"/>
    <property type="match status" value="1"/>
</dbReference>
<dbReference type="InterPro" id="IPR036034">
    <property type="entry name" value="PDZ_sf"/>
</dbReference>
<name>A0A2J0KUE2_9BACT</name>
<dbReference type="SUPFAM" id="SSF52096">
    <property type="entry name" value="ClpP/crotonase"/>
    <property type="match status" value="1"/>
</dbReference>
<dbReference type="Pfam" id="PF22694">
    <property type="entry name" value="CtpB_N-like"/>
    <property type="match status" value="1"/>
</dbReference>
<dbReference type="Pfam" id="PF03572">
    <property type="entry name" value="Peptidase_S41"/>
    <property type="match status" value="1"/>
</dbReference>
<dbReference type="InterPro" id="IPR005151">
    <property type="entry name" value="Tail-specific_protease"/>
</dbReference>
<evidence type="ECO:0000256" key="5">
    <source>
        <dbReference type="RuleBase" id="RU004404"/>
    </source>
</evidence>
<dbReference type="Gene3D" id="3.30.750.44">
    <property type="match status" value="1"/>
</dbReference>
<keyword evidence="3 5" id="KW-0378">Hydrolase</keyword>
<evidence type="ECO:0000256" key="6">
    <source>
        <dbReference type="SAM" id="MobiDB-lite"/>
    </source>
</evidence>
<evidence type="ECO:0000256" key="2">
    <source>
        <dbReference type="ARBA" id="ARBA00022670"/>
    </source>
</evidence>
<dbReference type="GO" id="GO:0030288">
    <property type="term" value="C:outer membrane-bounded periplasmic space"/>
    <property type="evidence" value="ECO:0007669"/>
    <property type="project" value="TreeGrafter"/>
</dbReference>
<organism evidence="8 9">
    <name type="scientific">Candidatus Aquitaenariimonas noxiae</name>
    <dbReference type="NCBI Taxonomy" id="1974741"/>
    <lineage>
        <taxon>Bacteria</taxon>
        <taxon>Pseudomonadati</taxon>
        <taxon>Candidatus Omnitrophota</taxon>
        <taxon>Candidatus Aquitaenariimonas</taxon>
    </lineage>
</organism>
<evidence type="ECO:0000256" key="3">
    <source>
        <dbReference type="ARBA" id="ARBA00022801"/>
    </source>
</evidence>
<protein>
    <submittedName>
        <fullName evidence="8">Peptidase S41</fullName>
    </submittedName>
</protein>
<evidence type="ECO:0000256" key="1">
    <source>
        <dbReference type="ARBA" id="ARBA00009179"/>
    </source>
</evidence>
<dbReference type="CDD" id="cd06782">
    <property type="entry name" value="cpPDZ_CPP-like"/>
    <property type="match status" value="1"/>
</dbReference>
<comment type="caution">
    <text evidence="8">The sequence shown here is derived from an EMBL/GenBank/DDBJ whole genome shotgun (WGS) entry which is preliminary data.</text>
</comment>
<dbReference type="SUPFAM" id="SSF50156">
    <property type="entry name" value="PDZ domain-like"/>
    <property type="match status" value="1"/>
</dbReference>
<evidence type="ECO:0000259" key="7">
    <source>
        <dbReference type="PROSITE" id="PS50106"/>
    </source>
</evidence>
<dbReference type="Proteomes" id="UP000230052">
    <property type="component" value="Unassembled WGS sequence"/>
</dbReference>
<dbReference type="GO" id="GO:0007165">
    <property type="term" value="P:signal transduction"/>
    <property type="evidence" value="ECO:0007669"/>
    <property type="project" value="TreeGrafter"/>
</dbReference>
<dbReference type="EMBL" id="PEWV01000022">
    <property type="protein sequence ID" value="PIU42025.1"/>
    <property type="molecule type" value="Genomic_DNA"/>
</dbReference>
<dbReference type="SMART" id="SM00228">
    <property type="entry name" value="PDZ"/>
    <property type="match status" value="1"/>
</dbReference>
<dbReference type="GO" id="GO:0008236">
    <property type="term" value="F:serine-type peptidase activity"/>
    <property type="evidence" value="ECO:0007669"/>
    <property type="project" value="UniProtKB-KW"/>
</dbReference>
<keyword evidence="4 5" id="KW-0720">Serine protease</keyword>
<dbReference type="GO" id="GO:0006508">
    <property type="term" value="P:proteolysis"/>
    <property type="evidence" value="ECO:0007669"/>
    <property type="project" value="UniProtKB-KW"/>
</dbReference>
<evidence type="ECO:0000256" key="4">
    <source>
        <dbReference type="ARBA" id="ARBA00022825"/>
    </source>
</evidence>
<dbReference type="NCBIfam" id="TIGR00225">
    <property type="entry name" value="prc"/>
    <property type="match status" value="1"/>
</dbReference>
<dbReference type="Gene3D" id="3.90.226.10">
    <property type="entry name" value="2-enoyl-CoA Hydratase, Chain A, domain 1"/>
    <property type="match status" value="1"/>
</dbReference>
<dbReference type="SMART" id="SM00245">
    <property type="entry name" value="TSPc"/>
    <property type="match status" value="1"/>
</dbReference>
<dbReference type="GO" id="GO:0004175">
    <property type="term" value="F:endopeptidase activity"/>
    <property type="evidence" value="ECO:0007669"/>
    <property type="project" value="TreeGrafter"/>
</dbReference>
<feature type="domain" description="PDZ" evidence="7">
    <location>
        <begin position="93"/>
        <end position="159"/>
    </location>
</feature>
<evidence type="ECO:0000313" key="8">
    <source>
        <dbReference type="EMBL" id="PIU42025.1"/>
    </source>
</evidence>
<sequence>MKARRIVFIILALAIFMSFNIQGGMCKQKQEPKQASGGDLYNEIELFSDTISIIKTDYVKDVGPKELIYGALKGMLSSLDSHSQFMDPDTYNEIKVETTGKFGGLGIEITIKDGLLTIVSPIEGTPAFNAGLKANDKIVKIDGEITRDITLISAVKKLRGEPGTKVTLTILREKAESIFDVTVTRDIIRIESVKRAEILEDGIGYIRITEFQENTSKDLGTALEKLKKDGMNSLILDLRNNPGGLLSVSVDVAEKFIEKGKMIVSTKGRMKSQNMEFKARDPKPYMDFPIVVLVNEGSASASEIVAGALQDHKRGILLGTKTFGKGSVQTVIPLRDGSALRLTTAQYFTPSGRSINGEGINPDIMIELEEKTAEKDEMKEGKKEEKKEDIFEKLEKEPKEGLTPPEDKKGDEKKSDSKKTEEKKEEVKKKSEIIYDSQLLRAIDLLKGLKVYKTISG</sequence>
<dbReference type="Gene3D" id="2.30.42.10">
    <property type="match status" value="1"/>
</dbReference>
<dbReference type="CDD" id="cd07560">
    <property type="entry name" value="Peptidase_S41_CPP"/>
    <property type="match status" value="1"/>
</dbReference>
<dbReference type="InterPro" id="IPR001478">
    <property type="entry name" value="PDZ"/>
</dbReference>
<evidence type="ECO:0000313" key="9">
    <source>
        <dbReference type="Proteomes" id="UP000230052"/>
    </source>
</evidence>
<comment type="similarity">
    <text evidence="1 5">Belongs to the peptidase S41A family.</text>
</comment>
<dbReference type="FunFam" id="2.30.42.10:FF:000063">
    <property type="entry name" value="Peptidase, S41 family"/>
    <property type="match status" value="1"/>
</dbReference>
<feature type="region of interest" description="Disordered" evidence="6">
    <location>
        <begin position="372"/>
        <end position="429"/>
    </location>
</feature>
<dbReference type="PANTHER" id="PTHR32060:SF30">
    <property type="entry name" value="CARBOXY-TERMINAL PROCESSING PROTEASE CTPA"/>
    <property type="match status" value="1"/>
</dbReference>
<dbReference type="AlphaFoldDB" id="A0A2J0KUE2"/>
<dbReference type="InterPro" id="IPR029045">
    <property type="entry name" value="ClpP/crotonase-like_dom_sf"/>
</dbReference>
<proteinExistence type="inferred from homology"/>
<gene>
    <name evidence="8" type="ORF">COS99_02225</name>
</gene>
<keyword evidence="2 5" id="KW-0645">Protease</keyword>